<protein>
    <submittedName>
        <fullName evidence="1">Delta-60 repeat domain-containing protein</fullName>
    </submittedName>
</protein>
<dbReference type="AlphaFoldDB" id="A0A9D7S9S9"/>
<dbReference type="Pfam" id="PF17164">
    <property type="entry name" value="DUF5122"/>
    <property type="match status" value="1"/>
</dbReference>
<reference evidence="1 2" key="1">
    <citation type="submission" date="2020-10" db="EMBL/GenBank/DDBJ databases">
        <title>Connecting structure to function with the recovery of over 1000 high-quality activated sludge metagenome-assembled genomes encoding full-length rRNA genes using long-read sequencing.</title>
        <authorList>
            <person name="Singleton C.M."/>
            <person name="Petriglieri F."/>
            <person name="Kristensen J.M."/>
            <person name="Kirkegaard R.H."/>
            <person name="Michaelsen T.Y."/>
            <person name="Andersen M.H."/>
            <person name="Karst S.M."/>
            <person name="Dueholm M.S."/>
            <person name="Nielsen P.H."/>
            <person name="Albertsen M."/>
        </authorList>
    </citation>
    <scope>NUCLEOTIDE SEQUENCE [LARGE SCALE GENOMIC DNA]</scope>
    <source>
        <strain evidence="1">Ribe_18-Q3-R11-54_BAT3C.373</strain>
    </source>
</reference>
<dbReference type="Gene3D" id="2.80.10.50">
    <property type="match status" value="1"/>
</dbReference>
<accession>A0A9D7S9S9</accession>
<organism evidence="1 2">
    <name type="scientific">Candidatus Defluviibacterium haderslevense</name>
    <dbReference type="NCBI Taxonomy" id="2981993"/>
    <lineage>
        <taxon>Bacteria</taxon>
        <taxon>Pseudomonadati</taxon>
        <taxon>Bacteroidota</taxon>
        <taxon>Saprospiria</taxon>
        <taxon>Saprospirales</taxon>
        <taxon>Saprospiraceae</taxon>
        <taxon>Candidatus Defluviibacterium</taxon>
    </lineage>
</organism>
<dbReference type="InterPro" id="IPR013431">
    <property type="entry name" value="Delta_60_rpt"/>
</dbReference>
<name>A0A9D7S9S9_9BACT</name>
<dbReference type="EMBL" id="JADKFW010000011">
    <property type="protein sequence ID" value="MBK9718607.1"/>
    <property type="molecule type" value="Genomic_DNA"/>
</dbReference>
<dbReference type="Proteomes" id="UP000808349">
    <property type="component" value="Unassembled WGS sequence"/>
</dbReference>
<evidence type="ECO:0000313" key="1">
    <source>
        <dbReference type="EMBL" id="MBK9718607.1"/>
    </source>
</evidence>
<comment type="caution">
    <text evidence="1">The sequence shown here is derived from an EMBL/GenBank/DDBJ whole genome shotgun (WGS) entry which is preliminary data.</text>
</comment>
<gene>
    <name evidence="1" type="ORF">IPO85_14060</name>
</gene>
<evidence type="ECO:0000313" key="2">
    <source>
        <dbReference type="Proteomes" id="UP000808349"/>
    </source>
</evidence>
<sequence length="65" mass="7211">MQDDGKIVVAVYSKTQATRGLIVIVRYNNDGSLDNTFDQDGKLYTIIVNSSARTNSMVLQSDQKN</sequence>
<proteinExistence type="predicted"/>